<dbReference type="AlphaFoldDB" id="A0A7R9LNA5"/>
<name>A0A7R9LNA5_9ACAR</name>
<feature type="transmembrane region" description="Helical" evidence="1">
    <location>
        <begin position="139"/>
        <end position="161"/>
    </location>
</feature>
<keyword evidence="1" id="KW-1133">Transmembrane helix</keyword>
<keyword evidence="1" id="KW-0472">Membrane</keyword>
<dbReference type="Proteomes" id="UP000759131">
    <property type="component" value="Unassembled WGS sequence"/>
</dbReference>
<keyword evidence="1" id="KW-0812">Transmembrane</keyword>
<evidence type="ECO:0000256" key="1">
    <source>
        <dbReference type="SAM" id="Phobius"/>
    </source>
</evidence>
<proteinExistence type="predicted"/>
<accession>A0A7R9LNA5</accession>
<gene>
    <name evidence="2" type="ORF">OSB1V03_LOCUS20230</name>
</gene>
<feature type="transmembrane region" description="Helical" evidence="1">
    <location>
        <begin position="44"/>
        <end position="62"/>
    </location>
</feature>
<evidence type="ECO:0000313" key="2">
    <source>
        <dbReference type="EMBL" id="CAD7644838.1"/>
    </source>
</evidence>
<dbReference type="EMBL" id="OC887073">
    <property type="protein sequence ID" value="CAD7644838.1"/>
    <property type="molecule type" value="Genomic_DNA"/>
</dbReference>
<dbReference type="OrthoDB" id="6532007at2759"/>
<organism evidence="2">
    <name type="scientific">Medioppia subpectinata</name>
    <dbReference type="NCBI Taxonomy" id="1979941"/>
    <lineage>
        <taxon>Eukaryota</taxon>
        <taxon>Metazoa</taxon>
        <taxon>Ecdysozoa</taxon>
        <taxon>Arthropoda</taxon>
        <taxon>Chelicerata</taxon>
        <taxon>Arachnida</taxon>
        <taxon>Acari</taxon>
        <taxon>Acariformes</taxon>
        <taxon>Sarcoptiformes</taxon>
        <taxon>Oribatida</taxon>
        <taxon>Brachypylina</taxon>
        <taxon>Oppioidea</taxon>
        <taxon>Oppiidae</taxon>
        <taxon>Medioppia</taxon>
    </lineage>
</organism>
<reference evidence="2" key="1">
    <citation type="submission" date="2020-11" db="EMBL/GenBank/DDBJ databases">
        <authorList>
            <person name="Tran Van P."/>
        </authorList>
    </citation>
    <scope>NUCLEOTIDE SEQUENCE</scope>
</reference>
<sequence>MSSMAIIAVKRCHTGVATDEEVKELKTAEDRNRYISRYFIKLHIFHLIALICGSVIMVFAFVDVSPHTDDDINFAFHFISVFVIAIIGVLTLYGCFIAYSKPCTTSLDSKCCEVIAAPKLFSNSDRKHISAFTESDHSMIAVIVLDVMTALLLLTTSLLYFKDIRNEAKLSGYLSKVHNSNYLTPY</sequence>
<evidence type="ECO:0000313" key="3">
    <source>
        <dbReference type="Proteomes" id="UP000759131"/>
    </source>
</evidence>
<feature type="transmembrane region" description="Helical" evidence="1">
    <location>
        <begin position="74"/>
        <end position="99"/>
    </location>
</feature>
<keyword evidence="3" id="KW-1185">Reference proteome</keyword>
<protein>
    <submittedName>
        <fullName evidence="2">Uncharacterized protein</fullName>
    </submittedName>
</protein>
<dbReference type="EMBL" id="CAJPIZ010032498">
    <property type="protein sequence ID" value="CAG2120283.1"/>
    <property type="molecule type" value="Genomic_DNA"/>
</dbReference>